<keyword evidence="4" id="KW-1185">Reference proteome</keyword>
<evidence type="ECO:0000313" key="4">
    <source>
        <dbReference type="Proteomes" id="UP000466586"/>
    </source>
</evidence>
<feature type="domain" description="VOC" evidence="2">
    <location>
        <begin position="25"/>
        <end position="146"/>
    </location>
</feature>
<proteinExistence type="predicted"/>
<evidence type="ECO:0000256" key="1">
    <source>
        <dbReference type="SAM" id="SignalP"/>
    </source>
</evidence>
<dbReference type="Pfam" id="PF00903">
    <property type="entry name" value="Glyoxalase"/>
    <property type="match status" value="1"/>
</dbReference>
<dbReference type="Proteomes" id="UP000466586">
    <property type="component" value="Unassembled WGS sequence"/>
</dbReference>
<dbReference type="InterPro" id="IPR004360">
    <property type="entry name" value="Glyas_Fos-R_dOase_dom"/>
</dbReference>
<evidence type="ECO:0000313" key="3">
    <source>
        <dbReference type="EMBL" id="MXV53313.1"/>
    </source>
</evidence>
<comment type="caution">
    <text evidence="3">The sequence shown here is derived from an EMBL/GenBank/DDBJ whole genome shotgun (WGS) entry which is preliminary data.</text>
</comment>
<dbReference type="AlphaFoldDB" id="A0A7K1YFC7"/>
<dbReference type="InterPro" id="IPR037523">
    <property type="entry name" value="VOC_core"/>
</dbReference>
<dbReference type="PANTHER" id="PTHR46142">
    <property type="match status" value="1"/>
</dbReference>
<dbReference type="Gene3D" id="3.10.180.10">
    <property type="entry name" value="2,3-Dihydroxybiphenyl 1,2-Dioxygenase, domain 1"/>
    <property type="match status" value="1"/>
</dbReference>
<dbReference type="InterPro" id="IPR029068">
    <property type="entry name" value="Glyas_Bleomycin-R_OHBP_Dase"/>
</dbReference>
<dbReference type="RefSeq" id="WP_160846491.1">
    <property type="nucleotide sequence ID" value="NZ_WVHT01000020.1"/>
</dbReference>
<name>A0A7K1YFC7_9SPHI</name>
<protein>
    <submittedName>
        <fullName evidence="3">VOC family protein</fullName>
    </submittedName>
</protein>
<keyword evidence="1" id="KW-0732">Signal</keyword>
<dbReference type="PROSITE" id="PS51819">
    <property type="entry name" value="VOC"/>
    <property type="match status" value="1"/>
</dbReference>
<reference evidence="3 4" key="1">
    <citation type="submission" date="2019-11" db="EMBL/GenBank/DDBJ databases">
        <title>Pedobacter sp. HMF7647 Genome sequencing and assembly.</title>
        <authorList>
            <person name="Kang H."/>
            <person name="Kim H."/>
            <person name="Joh K."/>
        </authorList>
    </citation>
    <scope>NUCLEOTIDE SEQUENCE [LARGE SCALE GENOMIC DNA]</scope>
    <source>
        <strain evidence="3 4">HMF7647</strain>
    </source>
</reference>
<evidence type="ECO:0000259" key="2">
    <source>
        <dbReference type="PROSITE" id="PS51819"/>
    </source>
</evidence>
<feature type="signal peptide" evidence="1">
    <location>
        <begin position="1"/>
        <end position="21"/>
    </location>
</feature>
<organism evidence="3 4">
    <name type="scientific">Hufsiella arboris</name>
    <dbReference type="NCBI Taxonomy" id="2695275"/>
    <lineage>
        <taxon>Bacteria</taxon>
        <taxon>Pseudomonadati</taxon>
        <taxon>Bacteroidota</taxon>
        <taxon>Sphingobacteriia</taxon>
        <taxon>Sphingobacteriales</taxon>
        <taxon>Sphingobacteriaceae</taxon>
        <taxon>Hufsiella</taxon>
    </lineage>
</organism>
<dbReference type="PANTHER" id="PTHR46142:SF13">
    <property type="entry name" value="LACTOYLGLUTATHIONE LYASE_GLYOXALASE I FAMILY PROTEIN"/>
    <property type="match status" value="1"/>
</dbReference>
<gene>
    <name evidence="3" type="ORF">GS399_20300</name>
</gene>
<dbReference type="SUPFAM" id="SSF54593">
    <property type="entry name" value="Glyoxalase/Bleomycin resistance protein/Dihydroxybiphenyl dioxygenase"/>
    <property type="match status" value="1"/>
</dbReference>
<sequence length="148" mass="17280">MKKTLPALLFMLFAFSLSTFAQYGKLNHVAVYVNNLKKSTTFYKDILKLEQIAEPFHDNKHSWFKVAEHSQLHLIEGAKEITEHQKDSHLCFSVASMDSVITKLHQLQIPFSSWTGEKDKVTIRPDGVKQIYFQDPDNYWIEINDDKY</sequence>
<dbReference type="EMBL" id="WVHT01000020">
    <property type="protein sequence ID" value="MXV53313.1"/>
    <property type="molecule type" value="Genomic_DNA"/>
</dbReference>
<feature type="chain" id="PRO_5029651714" evidence="1">
    <location>
        <begin position="22"/>
        <end position="148"/>
    </location>
</feature>
<accession>A0A7K1YFC7</accession>